<accession>A0A2W7U118</accession>
<feature type="transmembrane region" description="Helical" evidence="4">
    <location>
        <begin position="260"/>
        <end position="278"/>
    </location>
</feature>
<dbReference type="GO" id="GO:0016757">
    <property type="term" value="F:glycosyltransferase activity"/>
    <property type="evidence" value="ECO:0007669"/>
    <property type="project" value="UniProtKB-KW"/>
</dbReference>
<organism evidence="6 7">
    <name type="scientific">Flavobacterium aquariorum</name>
    <dbReference type="NCBI Taxonomy" id="2217670"/>
    <lineage>
        <taxon>Bacteria</taxon>
        <taxon>Pseudomonadati</taxon>
        <taxon>Bacteroidota</taxon>
        <taxon>Flavobacteriia</taxon>
        <taxon>Flavobacteriales</taxon>
        <taxon>Flavobacteriaceae</taxon>
        <taxon>Flavobacterium</taxon>
    </lineage>
</organism>
<evidence type="ECO:0000256" key="4">
    <source>
        <dbReference type="SAM" id="Phobius"/>
    </source>
</evidence>
<name>A0A2W7U118_9FLAO</name>
<comment type="similarity">
    <text evidence="1">Belongs to the glycosyltransferase 2 family.</text>
</comment>
<proteinExistence type="inferred from homology"/>
<keyword evidence="7" id="KW-1185">Reference proteome</keyword>
<dbReference type="InterPro" id="IPR001173">
    <property type="entry name" value="Glyco_trans_2-like"/>
</dbReference>
<evidence type="ECO:0000259" key="5">
    <source>
        <dbReference type="Pfam" id="PF00535"/>
    </source>
</evidence>
<evidence type="ECO:0000256" key="2">
    <source>
        <dbReference type="ARBA" id="ARBA00022676"/>
    </source>
</evidence>
<dbReference type="RefSeq" id="WP_111408926.1">
    <property type="nucleotide sequence ID" value="NZ_QKXH01000002.1"/>
</dbReference>
<dbReference type="PANTHER" id="PTHR43179">
    <property type="entry name" value="RHAMNOSYLTRANSFERASE WBBL"/>
    <property type="match status" value="1"/>
</dbReference>
<keyword evidence="2" id="KW-0328">Glycosyltransferase</keyword>
<dbReference type="EMBL" id="QKXH01000002">
    <property type="protein sequence ID" value="PZX94830.1"/>
    <property type="molecule type" value="Genomic_DNA"/>
</dbReference>
<comment type="caution">
    <text evidence="6">The sequence shown here is derived from an EMBL/GenBank/DDBJ whole genome shotgun (WGS) entry which is preliminary data.</text>
</comment>
<evidence type="ECO:0000313" key="6">
    <source>
        <dbReference type="EMBL" id="PZX94830.1"/>
    </source>
</evidence>
<dbReference type="OrthoDB" id="9771846at2"/>
<dbReference type="InterPro" id="IPR029044">
    <property type="entry name" value="Nucleotide-diphossugar_trans"/>
</dbReference>
<dbReference type="CDD" id="cd04186">
    <property type="entry name" value="GT_2_like_c"/>
    <property type="match status" value="1"/>
</dbReference>
<dbReference type="PANTHER" id="PTHR43179:SF12">
    <property type="entry name" value="GALACTOFURANOSYLTRANSFERASE GLFT2"/>
    <property type="match status" value="1"/>
</dbReference>
<reference evidence="6 7" key="1">
    <citation type="submission" date="2018-06" db="EMBL/GenBank/DDBJ databases">
        <title>Flavobacterium sp IMCC34762, genome.</title>
        <authorList>
            <person name="Joung Y."/>
            <person name="Cho J."/>
            <person name="Song J."/>
        </authorList>
    </citation>
    <scope>NUCLEOTIDE SEQUENCE [LARGE SCALE GENOMIC DNA]</scope>
    <source>
        <strain evidence="6 7">IMCC34762</strain>
    </source>
</reference>
<evidence type="ECO:0000313" key="7">
    <source>
        <dbReference type="Proteomes" id="UP000249177"/>
    </source>
</evidence>
<dbReference type="SUPFAM" id="SSF53448">
    <property type="entry name" value="Nucleotide-diphospho-sugar transferases"/>
    <property type="match status" value="1"/>
</dbReference>
<keyword evidence="4" id="KW-0812">Transmembrane</keyword>
<sequence>MTTQEKYDIAVILINYNSSEHSINCIHSILKNTSDNLNFQIIITDNASEEKDYLNLKKFCDQENNPKIKLYRSNINTGFGGGNMHGVQYANANYLAFLNNDTLLLNDCLSILKKFLEENKNTGIVGGQAYKEDGSFMLCSDHFASPYTELFGKKILEKLNPIKYPKSKKLYDNPTRVNYITGSFMFMRTEDFNEIGGFDTNIFLYHEESDLCKRLLNISKLAYLIPDAKYIHLHGVSTTQSIAIKKELKISLLYVIQKHYGFWAHKIVLVFLTIKYFFSGIVKTKNRALFVLVLNGAPLTKSLKQIQKIQIIK</sequence>
<protein>
    <submittedName>
        <fullName evidence="6">Glycosyltransferase family 2 protein</fullName>
    </submittedName>
</protein>
<evidence type="ECO:0000256" key="3">
    <source>
        <dbReference type="ARBA" id="ARBA00022679"/>
    </source>
</evidence>
<dbReference type="Proteomes" id="UP000249177">
    <property type="component" value="Unassembled WGS sequence"/>
</dbReference>
<dbReference type="AlphaFoldDB" id="A0A2W7U118"/>
<keyword evidence="4" id="KW-0472">Membrane</keyword>
<keyword evidence="3 6" id="KW-0808">Transferase</keyword>
<feature type="domain" description="Glycosyltransferase 2-like" evidence="5">
    <location>
        <begin position="11"/>
        <end position="188"/>
    </location>
</feature>
<evidence type="ECO:0000256" key="1">
    <source>
        <dbReference type="ARBA" id="ARBA00006739"/>
    </source>
</evidence>
<dbReference type="Pfam" id="PF00535">
    <property type="entry name" value="Glycos_transf_2"/>
    <property type="match status" value="1"/>
</dbReference>
<keyword evidence="4" id="KW-1133">Transmembrane helix</keyword>
<dbReference type="Gene3D" id="3.90.550.10">
    <property type="entry name" value="Spore Coat Polysaccharide Biosynthesis Protein SpsA, Chain A"/>
    <property type="match status" value="1"/>
</dbReference>
<gene>
    <name evidence="6" type="ORF">DOS84_04555</name>
</gene>